<proteinExistence type="predicted"/>
<evidence type="ECO:0008006" key="3">
    <source>
        <dbReference type="Google" id="ProtNLM"/>
    </source>
</evidence>
<evidence type="ECO:0000313" key="2">
    <source>
        <dbReference type="Proteomes" id="UP000486297"/>
    </source>
</evidence>
<keyword evidence="2" id="KW-1185">Reference proteome</keyword>
<gene>
    <name evidence="1" type="ORF">GJU80_11105</name>
</gene>
<dbReference type="RefSeq" id="WP_095503391.1">
    <property type="nucleotide sequence ID" value="NZ_WJXO01000001.1"/>
</dbReference>
<sequence length="136" mass="15738">MFIELNQILLQSQHYSHDYWEDCGSLEAEDCLRSFQSHDWQALVQNLPNQPEFWRTNLIAVLQQIPSSEGVHILAQLCRDSQPSVARAAKRSILKMAKNAQPESTYAAELQQLAADITAEKKPFRLFHFLHRKQPH</sequence>
<name>A0A7X2H099_9NEIS</name>
<dbReference type="Proteomes" id="UP000486297">
    <property type="component" value="Unassembled WGS sequence"/>
</dbReference>
<dbReference type="AlphaFoldDB" id="A0A7X2H099"/>
<organism evidence="1 2">
    <name type="scientific">Neisseria brasiliensis</name>
    <dbReference type="NCBI Taxonomy" id="2666100"/>
    <lineage>
        <taxon>Bacteria</taxon>
        <taxon>Pseudomonadati</taxon>
        <taxon>Pseudomonadota</taxon>
        <taxon>Betaproteobacteria</taxon>
        <taxon>Neisseriales</taxon>
        <taxon>Neisseriaceae</taxon>
        <taxon>Neisseria</taxon>
    </lineage>
</organism>
<dbReference type="EMBL" id="WJXO01000001">
    <property type="protein sequence ID" value="MRN39007.1"/>
    <property type="molecule type" value="Genomic_DNA"/>
</dbReference>
<evidence type="ECO:0000313" key="1">
    <source>
        <dbReference type="EMBL" id="MRN39007.1"/>
    </source>
</evidence>
<dbReference type="SUPFAM" id="SSF48371">
    <property type="entry name" value="ARM repeat"/>
    <property type="match status" value="1"/>
</dbReference>
<dbReference type="InterPro" id="IPR016024">
    <property type="entry name" value="ARM-type_fold"/>
</dbReference>
<reference evidence="1" key="1">
    <citation type="journal article" name="Emerg. Infect. Dis.">
        <title>Two cases of a newly characterized neisseria species.</title>
        <authorList>
            <person name="Mustapha M."/>
            <person name="Lemos A.P.S."/>
            <person name="Harrison L.H."/>
            <person name="Vantyne D."/>
            <person name="Sacchi C.T."/>
        </authorList>
    </citation>
    <scope>NUCLEOTIDE SEQUENCE</scope>
    <source>
        <strain evidence="1">N.95.16</strain>
    </source>
</reference>
<protein>
    <recommendedName>
        <fullName evidence="3">HEAT repeat domain-containing protein</fullName>
    </recommendedName>
</protein>
<accession>A0A7X2H099</accession>
<comment type="caution">
    <text evidence="1">The sequence shown here is derived from an EMBL/GenBank/DDBJ whole genome shotgun (WGS) entry which is preliminary data.</text>
</comment>